<feature type="compositionally biased region" description="Low complexity" evidence="1">
    <location>
        <begin position="253"/>
        <end position="263"/>
    </location>
</feature>
<dbReference type="CDD" id="cd00027">
    <property type="entry name" value="BRCT"/>
    <property type="match status" value="1"/>
</dbReference>
<sequence>MPRQIFKNRVIASAGVLPGQLTVDNLKRWSQIRKGHFTEDFDEDVTHLLCTREQFNKKVPRVKQALKRGKGLHIVHYDWFEFSTVQEKRQPERDYSMRNILAKQNALRGEEARIEKGKKDGEKFVNTTKFLKKRGNGQPSYHRPSPCSGKWRAEMDLFMEFFRIKTGIDWEDRVIKTNTMASSFFQYSPPVNAELRGLPWPPVEEVTRTSENSGDGTPLAFISDKENDASRDAEMEDCKPTSEADDECHVPEEQSTSSSQEISVVDFENSSAHTPSSSVSRVSSPDESCPSPRITEYSKDSQPGSEIVSDTEHSQNATS</sequence>
<dbReference type="STRING" id="78410.A0A0P7B8L4"/>
<evidence type="ECO:0000313" key="3">
    <source>
        <dbReference type="EMBL" id="KPM36801.1"/>
    </source>
</evidence>
<evidence type="ECO:0000313" key="4">
    <source>
        <dbReference type="Proteomes" id="UP000050424"/>
    </source>
</evidence>
<dbReference type="PROSITE" id="PS50172">
    <property type="entry name" value="BRCT"/>
    <property type="match status" value="1"/>
</dbReference>
<evidence type="ECO:0000259" key="2">
    <source>
        <dbReference type="PROSITE" id="PS50172"/>
    </source>
</evidence>
<feature type="compositionally biased region" description="Basic and acidic residues" evidence="1">
    <location>
        <begin position="223"/>
        <end position="252"/>
    </location>
</feature>
<gene>
    <name evidence="3" type="ORF">AK830_g9752</name>
</gene>
<protein>
    <recommendedName>
        <fullName evidence="2">BRCT domain-containing protein</fullName>
    </recommendedName>
</protein>
<dbReference type="AlphaFoldDB" id="A0A0P7B8L4"/>
<accession>A0A0P7B8L4</accession>
<dbReference type="Gene3D" id="3.40.50.10190">
    <property type="entry name" value="BRCT domain"/>
    <property type="match status" value="1"/>
</dbReference>
<reference evidence="3 4" key="1">
    <citation type="submission" date="2015-09" db="EMBL/GenBank/DDBJ databases">
        <title>Draft genome of a European isolate of the apple canker pathogen Neonectria ditissima.</title>
        <authorList>
            <person name="Gomez-Cortecero A."/>
            <person name="Harrison R.J."/>
            <person name="Armitage A.D."/>
        </authorList>
    </citation>
    <scope>NUCLEOTIDE SEQUENCE [LARGE SCALE GENOMIC DNA]</scope>
    <source>
        <strain evidence="3 4">R09/05</strain>
    </source>
</reference>
<keyword evidence="4" id="KW-1185">Reference proteome</keyword>
<feature type="compositionally biased region" description="Low complexity" evidence="1">
    <location>
        <begin position="270"/>
        <end position="288"/>
    </location>
</feature>
<dbReference type="InterPro" id="IPR036420">
    <property type="entry name" value="BRCT_dom_sf"/>
</dbReference>
<feature type="region of interest" description="Disordered" evidence="1">
    <location>
        <begin position="204"/>
        <end position="319"/>
    </location>
</feature>
<proteinExistence type="predicted"/>
<dbReference type="Proteomes" id="UP000050424">
    <property type="component" value="Unassembled WGS sequence"/>
</dbReference>
<comment type="caution">
    <text evidence="3">The sequence shown here is derived from an EMBL/GenBank/DDBJ whole genome shotgun (WGS) entry which is preliminary data.</text>
</comment>
<dbReference type="InterPro" id="IPR001357">
    <property type="entry name" value="BRCT_dom"/>
</dbReference>
<feature type="domain" description="BRCT" evidence="2">
    <location>
        <begin position="1"/>
        <end position="97"/>
    </location>
</feature>
<dbReference type="OrthoDB" id="342264at2759"/>
<evidence type="ECO:0000256" key="1">
    <source>
        <dbReference type="SAM" id="MobiDB-lite"/>
    </source>
</evidence>
<dbReference type="SUPFAM" id="SSF52113">
    <property type="entry name" value="BRCT domain"/>
    <property type="match status" value="1"/>
</dbReference>
<organism evidence="3 4">
    <name type="scientific">Neonectria ditissima</name>
    <dbReference type="NCBI Taxonomy" id="78410"/>
    <lineage>
        <taxon>Eukaryota</taxon>
        <taxon>Fungi</taxon>
        <taxon>Dikarya</taxon>
        <taxon>Ascomycota</taxon>
        <taxon>Pezizomycotina</taxon>
        <taxon>Sordariomycetes</taxon>
        <taxon>Hypocreomycetidae</taxon>
        <taxon>Hypocreales</taxon>
        <taxon>Nectriaceae</taxon>
        <taxon>Neonectria</taxon>
    </lineage>
</organism>
<name>A0A0P7B8L4_9HYPO</name>
<dbReference type="EMBL" id="LKCW01000189">
    <property type="protein sequence ID" value="KPM36801.1"/>
    <property type="molecule type" value="Genomic_DNA"/>
</dbReference>